<feature type="domain" description="RING-type" evidence="9">
    <location>
        <begin position="15"/>
        <end position="55"/>
    </location>
</feature>
<keyword evidence="2" id="KW-0479">Metal-binding</keyword>
<name>A0AAW1DTM9_ZOAVI</name>
<reference evidence="10 11" key="1">
    <citation type="journal article" date="2024" name="Genome Biol. Evol.">
        <title>Chromosome-level genome assembly of the viviparous eelpout Zoarces viviparus.</title>
        <authorList>
            <person name="Fuhrmann N."/>
            <person name="Brasseur M.V."/>
            <person name="Bakowski C.E."/>
            <person name="Podsiadlowski L."/>
            <person name="Prost S."/>
            <person name="Krehenwinkel H."/>
            <person name="Mayer C."/>
        </authorList>
    </citation>
    <scope>NUCLEOTIDE SEQUENCE [LARGE SCALE GENOMIC DNA]</scope>
    <source>
        <strain evidence="10">NO-MEL_2022_Ind0_liver</strain>
    </source>
</reference>
<evidence type="ECO:0000256" key="6">
    <source>
        <dbReference type="PROSITE-ProRule" id="PRU00175"/>
    </source>
</evidence>
<dbReference type="InterPro" id="IPR027370">
    <property type="entry name" value="Znf-RING_euk"/>
</dbReference>
<dbReference type="SUPFAM" id="SSF57850">
    <property type="entry name" value="RING/U-box"/>
    <property type="match status" value="1"/>
</dbReference>
<dbReference type="InterPro" id="IPR017907">
    <property type="entry name" value="Znf_RING_CS"/>
</dbReference>
<dbReference type="PROSITE" id="PS50089">
    <property type="entry name" value="ZF_RING_2"/>
    <property type="match status" value="1"/>
</dbReference>
<dbReference type="SUPFAM" id="SSF57845">
    <property type="entry name" value="B-box zinc-binding domain"/>
    <property type="match status" value="1"/>
</dbReference>
<dbReference type="Proteomes" id="UP001488805">
    <property type="component" value="Unassembled WGS sequence"/>
</dbReference>
<protein>
    <recommendedName>
        <fullName evidence="9">RING-type domain-containing protein</fullName>
    </recommendedName>
</protein>
<dbReference type="GO" id="GO:0045087">
    <property type="term" value="P:innate immune response"/>
    <property type="evidence" value="ECO:0007669"/>
    <property type="project" value="UniProtKB-KW"/>
</dbReference>
<evidence type="ECO:0000256" key="5">
    <source>
        <dbReference type="ARBA" id="ARBA00022859"/>
    </source>
</evidence>
<keyword evidence="8" id="KW-1133">Transmembrane helix</keyword>
<evidence type="ECO:0000313" key="11">
    <source>
        <dbReference type="Proteomes" id="UP001488805"/>
    </source>
</evidence>
<gene>
    <name evidence="10" type="ORF">VZT92_027044</name>
</gene>
<dbReference type="AlphaFoldDB" id="A0AAW1DTM9"/>
<dbReference type="Gene3D" id="3.30.40.10">
    <property type="entry name" value="Zinc/RING finger domain, C3HC4 (zinc finger)"/>
    <property type="match status" value="1"/>
</dbReference>
<evidence type="ECO:0000256" key="2">
    <source>
        <dbReference type="ARBA" id="ARBA00022723"/>
    </source>
</evidence>
<keyword evidence="8" id="KW-0812">Transmembrane</keyword>
<proteinExistence type="predicted"/>
<dbReference type="InterPro" id="IPR043136">
    <property type="entry name" value="B30.2/SPRY_sf"/>
</dbReference>
<keyword evidence="1" id="KW-0399">Innate immunity</keyword>
<evidence type="ECO:0000256" key="7">
    <source>
        <dbReference type="SAM" id="MobiDB-lite"/>
    </source>
</evidence>
<evidence type="ECO:0000256" key="1">
    <source>
        <dbReference type="ARBA" id="ARBA00022588"/>
    </source>
</evidence>
<accession>A0AAW1DTM9</accession>
<dbReference type="EMBL" id="JBCEZU010000597">
    <property type="protein sequence ID" value="KAK9513518.1"/>
    <property type="molecule type" value="Genomic_DNA"/>
</dbReference>
<dbReference type="PANTHER" id="PTHR25465">
    <property type="entry name" value="B-BOX DOMAIN CONTAINING"/>
    <property type="match status" value="1"/>
</dbReference>
<keyword evidence="3 6" id="KW-0863">Zinc-finger</keyword>
<dbReference type="PANTHER" id="PTHR25465:SF32">
    <property type="entry name" value="BLOODTHIRSTY-RELATED GENE FAMILY, MEMBER 16 ISOFORM X1-RELATED"/>
    <property type="match status" value="1"/>
</dbReference>
<comment type="caution">
    <text evidence="10">The sequence shown here is derived from an EMBL/GenBank/DDBJ whole genome shotgun (WGS) entry which is preliminary data.</text>
</comment>
<keyword evidence="4" id="KW-0862">Zinc</keyword>
<dbReference type="Gene3D" id="2.60.120.920">
    <property type="match status" value="1"/>
</dbReference>
<dbReference type="InterPro" id="IPR001841">
    <property type="entry name" value="Znf_RING"/>
</dbReference>
<dbReference type="CDD" id="cd19769">
    <property type="entry name" value="Bbox2_TRIM16-like"/>
    <property type="match status" value="1"/>
</dbReference>
<dbReference type="InterPro" id="IPR013083">
    <property type="entry name" value="Znf_RING/FYVE/PHD"/>
</dbReference>
<keyword evidence="11" id="KW-1185">Reference proteome</keyword>
<evidence type="ECO:0000256" key="3">
    <source>
        <dbReference type="ARBA" id="ARBA00022771"/>
    </source>
</evidence>
<sequence>MATGGSFLSENQFLCSICLEVFTEPVSIPCGHNFCKACINRHWEDKQWCQCPLCNERFNRGFKPRVNTGFREVVENFKKHHARADNNSLAKPGQVPCDCCLTNKLKACKTCLVCLTSYCETHLEPHLRVAALKRHKLTDPVYNLEDQICKKHNRMFEFCRNDQTYGCVLCKEHSSHDMVPLEEAFVDKKAQMGKKKAEVQESKHRRGKKGQKTKEAVQTKRKGKDKAMSNCVVPNQMEASLNWWIPNLLDSRDVPGNMDVSEGRFYHEVQAEGFTSRDLGVVREPMRGTRTFIPEPRNGNWVIRLGTDANCKARRNIPAHVFWIKEPKRVKVLVDFDNGLVYVYDNDTGILGHIYTCCNFIDMVYLFYCPSPDSWTHRLQKKVQKIKAQLPDTEVVFCCIVFFFVLVGFICIVLTKYFF</sequence>
<evidence type="ECO:0000256" key="8">
    <source>
        <dbReference type="SAM" id="Phobius"/>
    </source>
</evidence>
<evidence type="ECO:0000259" key="9">
    <source>
        <dbReference type="PROSITE" id="PS50089"/>
    </source>
</evidence>
<evidence type="ECO:0000313" key="10">
    <source>
        <dbReference type="EMBL" id="KAK9513518.1"/>
    </source>
</evidence>
<dbReference type="Pfam" id="PF13445">
    <property type="entry name" value="zf-RING_UBOX"/>
    <property type="match status" value="1"/>
</dbReference>
<feature type="compositionally biased region" description="Basic and acidic residues" evidence="7">
    <location>
        <begin position="192"/>
        <end position="202"/>
    </location>
</feature>
<dbReference type="Gene3D" id="4.10.830.40">
    <property type="match status" value="1"/>
</dbReference>
<dbReference type="InterPro" id="IPR013320">
    <property type="entry name" value="ConA-like_dom_sf"/>
</dbReference>
<dbReference type="SUPFAM" id="SSF49899">
    <property type="entry name" value="Concanavalin A-like lectins/glucanases"/>
    <property type="match status" value="1"/>
</dbReference>
<feature type="region of interest" description="Disordered" evidence="7">
    <location>
        <begin position="192"/>
        <end position="227"/>
    </location>
</feature>
<evidence type="ECO:0000256" key="4">
    <source>
        <dbReference type="ARBA" id="ARBA00022833"/>
    </source>
</evidence>
<dbReference type="InterPro" id="IPR051051">
    <property type="entry name" value="E3_ubiq-ligase_TRIM/RNF"/>
</dbReference>
<dbReference type="Pfam" id="PF00622">
    <property type="entry name" value="SPRY"/>
    <property type="match status" value="1"/>
</dbReference>
<dbReference type="GO" id="GO:0008270">
    <property type="term" value="F:zinc ion binding"/>
    <property type="evidence" value="ECO:0007669"/>
    <property type="project" value="UniProtKB-KW"/>
</dbReference>
<dbReference type="InterPro" id="IPR003877">
    <property type="entry name" value="SPRY_dom"/>
</dbReference>
<keyword evidence="5" id="KW-0391">Immunity</keyword>
<dbReference type="Gene3D" id="3.30.160.60">
    <property type="entry name" value="Classic Zinc Finger"/>
    <property type="match status" value="1"/>
</dbReference>
<keyword evidence="8" id="KW-0472">Membrane</keyword>
<organism evidence="10 11">
    <name type="scientific">Zoarces viviparus</name>
    <name type="common">Viviparous eelpout</name>
    <name type="synonym">Blennius viviparus</name>
    <dbReference type="NCBI Taxonomy" id="48416"/>
    <lineage>
        <taxon>Eukaryota</taxon>
        <taxon>Metazoa</taxon>
        <taxon>Chordata</taxon>
        <taxon>Craniata</taxon>
        <taxon>Vertebrata</taxon>
        <taxon>Euteleostomi</taxon>
        <taxon>Actinopterygii</taxon>
        <taxon>Neopterygii</taxon>
        <taxon>Teleostei</taxon>
        <taxon>Neoteleostei</taxon>
        <taxon>Acanthomorphata</taxon>
        <taxon>Eupercaria</taxon>
        <taxon>Perciformes</taxon>
        <taxon>Cottioidei</taxon>
        <taxon>Zoarcales</taxon>
        <taxon>Zoarcidae</taxon>
        <taxon>Zoarcinae</taxon>
        <taxon>Zoarces</taxon>
    </lineage>
</organism>
<dbReference type="SMART" id="SM00184">
    <property type="entry name" value="RING"/>
    <property type="match status" value="1"/>
</dbReference>
<feature type="transmembrane region" description="Helical" evidence="8">
    <location>
        <begin position="395"/>
        <end position="418"/>
    </location>
</feature>
<dbReference type="PROSITE" id="PS00518">
    <property type="entry name" value="ZF_RING_1"/>
    <property type="match status" value="1"/>
</dbReference>